<organism evidence="1 2">
    <name type="scientific">Mesorhizobium metallidurans STM 2683</name>
    <dbReference type="NCBI Taxonomy" id="1297569"/>
    <lineage>
        <taxon>Bacteria</taxon>
        <taxon>Pseudomonadati</taxon>
        <taxon>Pseudomonadota</taxon>
        <taxon>Alphaproteobacteria</taxon>
        <taxon>Hyphomicrobiales</taxon>
        <taxon>Phyllobacteriaceae</taxon>
        <taxon>Mesorhizobium</taxon>
    </lineage>
</organism>
<dbReference type="AlphaFoldDB" id="M5FBK0"/>
<proteinExistence type="predicted"/>
<evidence type="ECO:0000313" key="2">
    <source>
        <dbReference type="Proteomes" id="UP000012062"/>
    </source>
</evidence>
<keyword evidence="2" id="KW-1185">Reference proteome</keyword>
<sequence>MSMQIAAPGHDLRVQVSNTIEDWHRTSLS</sequence>
<gene>
    <name evidence="1" type="ORF">MESS2_970002</name>
</gene>
<accession>M5FBK0</accession>
<comment type="caution">
    <text evidence="1">The sequence shown here is derived from an EMBL/GenBank/DDBJ whole genome shotgun (WGS) entry which is preliminary data.</text>
</comment>
<reference evidence="1 2" key="1">
    <citation type="submission" date="2013-02" db="EMBL/GenBank/DDBJ databases">
        <authorList>
            <person name="Genoscope - CEA"/>
        </authorList>
    </citation>
    <scope>NUCLEOTIDE SEQUENCE [LARGE SCALE GENOMIC DNA]</scope>
    <source>
        <strain evidence="1 2">STM 2683</strain>
    </source>
</reference>
<protein>
    <submittedName>
        <fullName evidence="1">Uncharacterized protein</fullName>
    </submittedName>
</protein>
<evidence type="ECO:0000313" key="1">
    <source>
        <dbReference type="EMBL" id="CCV09276.1"/>
    </source>
</evidence>
<dbReference type="Proteomes" id="UP000012062">
    <property type="component" value="Unassembled WGS sequence"/>
</dbReference>
<dbReference type="EMBL" id="CAUM01000169">
    <property type="protein sequence ID" value="CCV09276.1"/>
    <property type="molecule type" value="Genomic_DNA"/>
</dbReference>
<name>M5FBK0_9HYPH</name>